<sequence>SRLRFTLNAACGPPIDSPSKPLRLQVRCQRTEAQGLQAASPWGPAARPGPAPPALPPATRRLPPAAAARLCPFRPQRQLRPSTAAHLAALLRLRSLPAAVGLFQLMASLSVALPRRLLESPLEAHPRPLQLRLQWTVAWCKCATRHVPRRPKQ</sequence>
<dbReference type="RefSeq" id="XP_029224324.1">
    <property type="nucleotide sequence ID" value="XM_029375689.1"/>
</dbReference>
<reference evidence="2 3" key="1">
    <citation type="journal article" date="2018" name="BMC Genomics">
        <title>Genomic comparison of Trypanosoma conorhini and Trypanosoma rangeli to Trypanosoma cruzi strains of high and low virulence.</title>
        <authorList>
            <person name="Bradwell K.R."/>
            <person name="Koparde V.N."/>
            <person name="Matveyev A.V."/>
            <person name="Serrano M.G."/>
            <person name="Alves J.M."/>
            <person name="Parikh H."/>
            <person name="Huang B."/>
            <person name="Lee V."/>
            <person name="Espinosa-Alvarez O."/>
            <person name="Ortiz P.A."/>
            <person name="Costa-Martins A.G."/>
            <person name="Teixeira M.M."/>
            <person name="Buck G.A."/>
        </authorList>
    </citation>
    <scope>NUCLEOTIDE SEQUENCE [LARGE SCALE GENOMIC DNA]</scope>
    <source>
        <strain evidence="2 3">025E</strain>
    </source>
</reference>
<feature type="non-terminal residue" evidence="2">
    <location>
        <position position="1"/>
    </location>
</feature>
<evidence type="ECO:0000313" key="2">
    <source>
        <dbReference type="EMBL" id="RNF00833.1"/>
    </source>
</evidence>
<evidence type="ECO:0000313" key="3">
    <source>
        <dbReference type="Proteomes" id="UP000284403"/>
    </source>
</evidence>
<protein>
    <submittedName>
        <fullName evidence="2">Uncharacterized protein</fullName>
    </submittedName>
</protein>
<dbReference type="GeneID" id="40322465"/>
<evidence type="ECO:0000256" key="1">
    <source>
        <dbReference type="SAM" id="MobiDB-lite"/>
    </source>
</evidence>
<dbReference type="Proteomes" id="UP000284403">
    <property type="component" value="Unassembled WGS sequence"/>
</dbReference>
<organism evidence="2 3">
    <name type="scientific">Trypanosoma conorhini</name>
    <dbReference type="NCBI Taxonomy" id="83891"/>
    <lineage>
        <taxon>Eukaryota</taxon>
        <taxon>Discoba</taxon>
        <taxon>Euglenozoa</taxon>
        <taxon>Kinetoplastea</taxon>
        <taxon>Metakinetoplastina</taxon>
        <taxon>Trypanosomatida</taxon>
        <taxon>Trypanosomatidae</taxon>
        <taxon>Trypanosoma</taxon>
    </lineage>
</organism>
<feature type="compositionally biased region" description="Pro residues" evidence="1">
    <location>
        <begin position="47"/>
        <end position="56"/>
    </location>
</feature>
<proteinExistence type="predicted"/>
<dbReference type="AlphaFoldDB" id="A0A3R7ME16"/>
<name>A0A3R7ME16_9TRYP</name>
<dbReference type="EMBL" id="MKKU01000860">
    <property type="protein sequence ID" value="RNF00833.1"/>
    <property type="molecule type" value="Genomic_DNA"/>
</dbReference>
<feature type="region of interest" description="Disordered" evidence="1">
    <location>
        <begin position="38"/>
        <end position="60"/>
    </location>
</feature>
<gene>
    <name evidence="2" type="ORF">Tco025E_08854</name>
</gene>
<keyword evidence="3" id="KW-1185">Reference proteome</keyword>
<comment type="caution">
    <text evidence="2">The sequence shown here is derived from an EMBL/GenBank/DDBJ whole genome shotgun (WGS) entry which is preliminary data.</text>
</comment>
<accession>A0A3R7ME16</accession>